<dbReference type="InterPro" id="IPR002156">
    <property type="entry name" value="RNaseH_domain"/>
</dbReference>
<feature type="compositionally biased region" description="Basic and acidic residues" evidence="2">
    <location>
        <begin position="152"/>
        <end position="161"/>
    </location>
</feature>
<dbReference type="PANTHER" id="PTHR10642">
    <property type="entry name" value="RIBONUCLEASE H1"/>
    <property type="match status" value="1"/>
</dbReference>
<evidence type="ECO:0000313" key="4">
    <source>
        <dbReference type="EMBL" id="KAL2827940.1"/>
    </source>
</evidence>
<dbReference type="SUPFAM" id="SSF53098">
    <property type="entry name" value="Ribonuclease H-like"/>
    <property type="match status" value="1"/>
</dbReference>
<feature type="domain" description="RNase H type-1" evidence="3">
    <location>
        <begin position="1"/>
        <end position="166"/>
    </location>
</feature>
<gene>
    <name evidence="4" type="ORF">BDW59DRAFT_143563</name>
</gene>
<evidence type="ECO:0000256" key="2">
    <source>
        <dbReference type="SAM" id="MobiDB-lite"/>
    </source>
</evidence>
<comment type="similarity">
    <text evidence="1">Belongs to the RNase H family.</text>
</comment>
<evidence type="ECO:0000313" key="5">
    <source>
        <dbReference type="Proteomes" id="UP001610335"/>
    </source>
</evidence>
<accession>A0ABR4IJM3</accession>
<dbReference type="InterPro" id="IPR036397">
    <property type="entry name" value="RNaseH_sf"/>
</dbReference>
<comment type="caution">
    <text evidence="4">The sequence shown here is derived from an EMBL/GenBank/DDBJ whole genome shotgun (WGS) entry which is preliminary data.</text>
</comment>
<sequence>MVYTMRIYTDGGCRGNGKPGAIGAAAAVFSLKYGRNDSWSRLLPQSPPPTNQRAEITGIIIALEQALAKRENLETSPRLDVQIYSDSRYAVDCMTTWIYKWTRNGWINSAGDEVANRDLLEEASHLDDDLQEVGCVEYKWIPREQNQGADRLCNERMDEQSRVSSSDSDSDW</sequence>
<protein>
    <submittedName>
        <fullName evidence="4">Ribonuclease H-like domain-containing protein</fullName>
    </submittedName>
</protein>
<dbReference type="EMBL" id="JBFXLS010000022">
    <property type="protein sequence ID" value="KAL2827940.1"/>
    <property type="molecule type" value="Genomic_DNA"/>
</dbReference>
<reference evidence="4 5" key="1">
    <citation type="submission" date="2024-07" db="EMBL/GenBank/DDBJ databases">
        <title>Section-level genome sequencing and comparative genomics of Aspergillus sections Usti and Cavernicolus.</title>
        <authorList>
            <consortium name="Lawrence Berkeley National Laboratory"/>
            <person name="Nybo J.L."/>
            <person name="Vesth T.C."/>
            <person name="Theobald S."/>
            <person name="Frisvad J.C."/>
            <person name="Larsen T.O."/>
            <person name="Kjaerboelling I."/>
            <person name="Rothschild-Mancinelli K."/>
            <person name="Lyhne E.K."/>
            <person name="Kogle M.E."/>
            <person name="Barry K."/>
            <person name="Clum A."/>
            <person name="Na H."/>
            <person name="Ledsgaard L."/>
            <person name="Lin J."/>
            <person name="Lipzen A."/>
            <person name="Kuo A."/>
            <person name="Riley R."/>
            <person name="Mondo S."/>
            <person name="LaButti K."/>
            <person name="Haridas S."/>
            <person name="Pangalinan J."/>
            <person name="Salamov A.A."/>
            <person name="Simmons B.A."/>
            <person name="Magnuson J.K."/>
            <person name="Chen J."/>
            <person name="Drula E."/>
            <person name="Henrissat B."/>
            <person name="Wiebenga A."/>
            <person name="Lubbers R.J."/>
            <person name="Gomes A.C."/>
            <person name="Makela M.R."/>
            <person name="Stajich J."/>
            <person name="Grigoriev I.V."/>
            <person name="Mortensen U.H."/>
            <person name="De vries R.P."/>
            <person name="Baker S.E."/>
            <person name="Andersen M.R."/>
        </authorList>
    </citation>
    <scope>NUCLEOTIDE SEQUENCE [LARGE SCALE GENOMIC DNA]</scope>
    <source>
        <strain evidence="4 5">CBS 600.67</strain>
    </source>
</reference>
<dbReference type="Gene3D" id="3.30.420.10">
    <property type="entry name" value="Ribonuclease H-like superfamily/Ribonuclease H"/>
    <property type="match status" value="1"/>
</dbReference>
<keyword evidence="5" id="KW-1185">Reference proteome</keyword>
<dbReference type="PANTHER" id="PTHR10642:SF25">
    <property type="entry name" value="RNASE H TYPE-1 DOMAIN-CONTAINING PROTEIN"/>
    <property type="match status" value="1"/>
</dbReference>
<proteinExistence type="inferred from homology"/>
<dbReference type="Pfam" id="PF00075">
    <property type="entry name" value="RNase_H"/>
    <property type="match status" value="1"/>
</dbReference>
<organism evidence="4 5">
    <name type="scientific">Aspergillus cavernicola</name>
    <dbReference type="NCBI Taxonomy" id="176166"/>
    <lineage>
        <taxon>Eukaryota</taxon>
        <taxon>Fungi</taxon>
        <taxon>Dikarya</taxon>
        <taxon>Ascomycota</taxon>
        <taxon>Pezizomycotina</taxon>
        <taxon>Eurotiomycetes</taxon>
        <taxon>Eurotiomycetidae</taxon>
        <taxon>Eurotiales</taxon>
        <taxon>Aspergillaceae</taxon>
        <taxon>Aspergillus</taxon>
        <taxon>Aspergillus subgen. Nidulantes</taxon>
    </lineage>
</organism>
<dbReference type="InterPro" id="IPR012337">
    <property type="entry name" value="RNaseH-like_sf"/>
</dbReference>
<evidence type="ECO:0000259" key="3">
    <source>
        <dbReference type="PROSITE" id="PS50879"/>
    </source>
</evidence>
<feature type="region of interest" description="Disordered" evidence="2">
    <location>
        <begin position="149"/>
        <end position="172"/>
    </location>
</feature>
<dbReference type="InterPro" id="IPR050092">
    <property type="entry name" value="RNase_H"/>
</dbReference>
<dbReference type="Proteomes" id="UP001610335">
    <property type="component" value="Unassembled WGS sequence"/>
</dbReference>
<evidence type="ECO:0000256" key="1">
    <source>
        <dbReference type="ARBA" id="ARBA00005300"/>
    </source>
</evidence>
<dbReference type="PROSITE" id="PS50879">
    <property type="entry name" value="RNASE_H_1"/>
    <property type="match status" value="1"/>
</dbReference>
<name>A0ABR4IJM3_9EURO</name>